<dbReference type="Proteomes" id="UP000287502">
    <property type="component" value="Chromosome"/>
</dbReference>
<name>A0A410JZE7_9BACT</name>
<keyword evidence="5" id="KW-1185">Reference proteome</keyword>
<dbReference type="AlphaFoldDB" id="A0A410JZE7"/>
<proteinExistence type="predicted"/>
<keyword evidence="4" id="KW-0540">Nuclease</keyword>
<dbReference type="SMART" id="SM00479">
    <property type="entry name" value="EXOIII"/>
    <property type="match status" value="1"/>
</dbReference>
<dbReference type="KEGG" id="gtl:EP073_09000"/>
<evidence type="ECO:0000313" key="4">
    <source>
        <dbReference type="EMBL" id="QAR33532.1"/>
    </source>
</evidence>
<dbReference type="PANTHER" id="PTHR30231:SF41">
    <property type="entry name" value="DNA POLYMERASE III SUBUNIT EPSILON"/>
    <property type="match status" value="1"/>
</dbReference>
<comment type="function">
    <text evidence="1">DNA polymerase III is a complex, multichain enzyme responsible for most of the replicative synthesis in bacteria. The epsilon subunit contain the editing function and is a proofreading 3'-5' exonuclease.</text>
</comment>
<gene>
    <name evidence="4" type="ORF">EP073_09000</name>
</gene>
<sequence length="205" mass="23163">MINRPIEELTFTVFDTETTGMSPEKGSRLVEIAAVKIEPNLTLNLRNRFETLIDPCCEIPYQAYKVHGISRSMVRGKPTAEMVIPEFISFVGDSIVIAHNAGFDCKFVYHTLEKCQPSQCFTKIIDTIGLARLAFPGLTSYSLDNLMSQLELDIPVPAAYRHRALFDAAHTALLTVRCFEALHSKGMRTLKDLFGKQGRLFYKWL</sequence>
<keyword evidence="4" id="KW-0269">Exonuclease</keyword>
<dbReference type="InterPro" id="IPR012337">
    <property type="entry name" value="RNaseH-like_sf"/>
</dbReference>
<dbReference type="CDD" id="cd06127">
    <property type="entry name" value="DEDDh"/>
    <property type="match status" value="1"/>
</dbReference>
<dbReference type="FunFam" id="3.30.420.10:FF:000045">
    <property type="entry name" value="3'-5' exonuclease DinG"/>
    <property type="match status" value="1"/>
</dbReference>
<feature type="domain" description="Exonuclease" evidence="3">
    <location>
        <begin position="10"/>
        <end position="184"/>
    </location>
</feature>
<evidence type="ECO:0000313" key="5">
    <source>
        <dbReference type="Proteomes" id="UP000287502"/>
    </source>
</evidence>
<accession>A0A410JZE7</accession>
<dbReference type="NCBIfam" id="TIGR00573">
    <property type="entry name" value="dnaq"/>
    <property type="match status" value="1"/>
</dbReference>
<organism evidence="4 5">
    <name type="scientific">Geovibrio thiophilus</name>
    <dbReference type="NCBI Taxonomy" id="139438"/>
    <lineage>
        <taxon>Bacteria</taxon>
        <taxon>Pseudomonadati</taxon>
        <taxon>Deferribacterota</taxon>
        <taxon>Deferribacteres</taxon>
        <taxon>Deferribacterales</taxon>
        <taxon>Geovibrionaceae</taxon>
        <taxon>Geovibrio</taxon>
    </lineage>
</organism>
<keyword evidence="4" id="KW-0378">Hydrolase</keyword>
<evidence type="ECO:0000259" key="3">
    <source>
        <dbReference type="SMART" id="SM00479"/>
    </source>
</evidence>
<evidence type="ECO:0000256" key="1">
    <source>
        <dbReference type="ARBA" id="ARBA00025483"/>
    </source>
</evidence>
<dbReference type="GO" id="GO:0003677">
    <property type="term" value="F:DNA binding"/>
    <property type="evidence" value="ECO:0007669"/>
    <property type="project" value="InterPro"/>
</dbReference>
<dbReference type="GO" id="GO:0003887">
    <property type="term" value="F:DNA-directed DNA polymerase activity"/>
    <property type="evidence" value="ECO:0007669"/>
    <property type="project" value="InterPro"/>
</dbReference>
<comment type="subunit">
    <text evidence="2">DNA polymerase III contains a core (composed of alpha, epsilon and theta chains) that associates with a tau subunit. This core dimerizes to form the POLIII' complex. PolIII' associates with the gamma complex (composed of gamma, delta, delta', psi and chi chains) and with the beta chain to form the complete DNA polymerase III complex.</text>
</comment>
<dbReference type="InterPro" id="IPR013520">
    <property type="entry name" value="Ribonucl_H"/>
</dbReference>
<dbReference type="RefSeq" id="WP_128466818.1">
    <property type="nucleotide sequence ID" value="NZ_CP035108.1"/>
</dbReference>
<evidence type="ECO:0000256" key="2">
    <source>
        <dbReference type="ARBA" id="ARBA00026073"/>
    </source>
</evidence>
<dbReference type="GO" id="GO:0005829">
    <property type="term" value="C:cytosol"/>
    <property type="evidence" value="ECO:0007669"/>
    <property type="project" value="TreeGrafter"/>
</dbReference>
<dbReference type="PANTHER" id="PTHR30231">
    <property type="entry name" value="DNA POLYMERASE III SUBUNIT EPSILON"/>
    <property type="match status" value="1"/>
</dbReference>
<dbReference type="GO" id="GO:0008408">
    <property type="term" value="F:3'-5' exonuclease activity"/>
    <property type="evidence" value="ECO:0007669"/>
    <property type="project" value="TreeGrafter"/>
</dbReference>
<dbReference type="EMBL" id="CP035108">
    <property type="protein sequence ID" value="QAR33532.1"/>
    <property type="molecule type" value="Genomic_DNA"/>
</dbReference>
<dbReference type="GO" id="GO:0045004">
    <property type="term" value="P:DNA replication proofreading"/>
    <property type="evidence" value="ECO:0007669"/>
    <property type="project" value="TreeGrafter"/>
</dbReference>
<dbReference type="Pfam" id="PF00929">
    <property type="entry name" value="RNase_T"/>
    <property type="match status" value="1"/>
</dbReference>
<dbReference type="OrthoDB" id="9803913at2"/>
<dbReference type="InterPro" id="IPR006054">
    <property type="entry name" value="DnaQ"/>
</dbReference>
<dbReference type="Gene3D" id="3.30.420.10">
    <property type="entry name" value="Ribonuclease H-like superfamily/Ribonuclease H"/>
    <property type="match status" value="1"/>
</dbReference>
<dbReference type="InterPro" id="IPR036397">
    <property type="entry name" value="RNaseH_sf"/>
</dbReference>
<reference evidence="4 5" key="1">
    <citation type="submission" date="2019-01" db="EMBL/GenBank/DDBJ databases">
        <title>Geovibrio thiophilus DSM 11263, complete genome.</title>
        <authorList>
            <person name="Spring S."/>
            <person name="Bunk B."/>
            <person name="Sproer C."/>
        </authorList>
    </citation>
    <scope>NUCLEOTIDE SEQUENCE [LARGE SCALE GENOMIC DNA]</scope>
    <source>
        <strain evidence="4 5">DSM 11263</strain>
    </source>
</reference>
<dbReference type="SUPFAM" id="SSF53098">
    <property type="entry name" value="Ribonuclease H-like"/>
    <property type="match status" value="1"/>
</dbReference>
<protein>
    <submittedName>
        <fullName evidence="4">3'-5' exonuclease</fullName>
    </submittedName>
</protein>